<dbReference type="EMBL" id="JQCB01000002">
    <property type="protein sequence ID" value="KRN96864.1"/>
    <property type="molecule type" value="Genomic_DNA"/>
</dbReference>
<evidence type="ECO:0000256" key="1">
    <source>
        <dbReference type="SAM" id="Phobius"/>
    </source>
</evidence>
<keyword evidence="1" id="KW-1133">Transmembrane helix</keyword>
<evidence type="ECO:0000313" key="3">
    <source>
        <dbReference type="Proteomes" id="UP000051139"/>
    </source>
</evidence>
<comment type="caution">
    <text evidence="2">The sequence shown here is derived from an EMBL/GenBank/DDBJ whole genome shotgun (WGS) entry which is preliminary data.</text>
</comment>
<name>A0A0R2L688_9LACO</name>
<gene>
    <name evidence="2" type="ORF">IV55_GL000733</name>
</gene>
<feature type="transmembrane region" description="Helical" evidence="1">
    <location>
        <begin position="20"/>
        <end position="40"/>
    </location>
</feature>
<proteinExistence type="predicted"/>
<protein>
    <submittedName>
        <fullName evidence="2">Uncharacterized protein</fullName>
    </submittedName>
</protein>
<accession>A0A0R2L688</accession>
<dbReference type="AlphaFoldDB" id="A0A0R2L688"/>
<reference evidence="2 3" key="1">
    <citation type="journal article" date="2015" name="Genome Announc.">
        <title>Expanding the biotechnology potential of lactobacilli through comparative genomics of 213 strains and associated genera.</title>
        <authorList>
            <person name="Sun Z."/>
            <person name="Harris H.M."/>
            <person name="McCann A."/>
            <person name="Guo C."/>
            <person name="Argimon S."/>
            <person name="Zhang W."/>
            <person name="Yang X."/>
            <person name="Jeffery I.B."/>
            <person name="Cooney J.C."/>
            <person name="Kagawa T.F."/>
            <person name="Liu W."/>
            <person name="Song Y."/>
            <person name="Salvetti E."/>
            <person name="Wrobel A."/>
            <person name="Rasinkangas P."/>
            <person name="Parkhill J."/>
            <person name="Rea M.C."/>
            <person name="O'Sullivan O."/>
            <person name="Ritari J."/>
            <person name="Douillard F.P."/>
            <person name="Paul Ross R."/>
            <person name="Yang R."/>
            <person name="Briner A.E."/>
            <person name="Felis G.E."/>
            <person name="de Vos W.M."/>
            <person name="Barrangou R."/>
            <person name="Klaenhammer T.R."/>
            <person name="Caufield P.W."/>
            <person name="Cui Y."/>
            <person name="Zhang H."/>
            <person name="O'Toole P.W."/>
        </authorList>
    </citation>
    <scope>NUCLEOTIDE SEQUENCE [LARGE SCALE GENOMIC DNA]</scope>
    <source>
        <strain evidence="2 3">DSM 22696</strain>
    </source>
</reference>
<evidence type="ECO:0000313" key="2">
    <source>
        <dbReference type="EMBL" id="KRN96864.1"/>
    </source>
</evidence>
<keyword evidence="3" id="KW-1185">Reference proteome</keyword>
<dbReference type="Proteomes" id="UP000051139">
    <property type="component" value="Unassembled WGS sequence"/>
</dbReference>
<keyword evidence="1" id="KW-0472">Membrane</keyword>
<sequence length="81" mass="9749">MHQNEVLKMQMKSTRDQQWLAQLLNVNIGAQFFVSVLPIYRKTDGDFKQMARIQNAFDHWIEDTHSYYVQRKGNTYLRLRS</sequence>
<organism evidence="2 3">
    <name type="scientific">Furfurilactobacillus siliginis</name>
    <dbReference type="NCBI Taxonomy" id="348151"/>
    <lineage>
        <taxon>Bacteria</taxon>
        <taxon>Bacillati</taxon>
        <taxon>Bacillota</taxon>
        <taxon>Bacilli</taxon>
        <taxon>Lactobacillales</taxon>
        <taxon>Lactobacillaceae</taxon>
        <taxon>Furfurilactobacillus</taxon>
    </lineage>
</organism>
<keyword evidence="1" id="KW-0812">Transmembrane</keyword>
<dbReference type="PATRIC" id="fig|348151.3.peg.753"/>